<dbReference type="EMBL" id="CP023445">
    <property type="protein sequence ID" value="ATE54932.1"/>
    <property type="molecule type" value="Genomic_DNA"/>
</dbReference>
<feature type="transmembrane region" description="Helical" evidence="1">
    <location>
        <begin position="137"/>
        <end position="155"/>
    </location>
</feature>
<evidence type="ECO:0000256" key="1">
    <source>
        <dbReference type="SAM" id="Phobius"/>
    </source>
</evidence>
<protein>
    <submittedName>
        <fullName evidence="2">Uncharacterized protein</fullName>
    </submittedName>
</protein>
<gene>
    <name evidence="2" type="ORF">CNX65_17935</name>
</gene>
<feature type="transmembrane region" description="Helical" evidence="1">
    <location>
        <begin position="72"/>
        <end position="100"/>
    </location>
</feature>
<organism evidence="2 3">
    <name type="scientific">Actinosynnema pretiosum</name>
    <dbReference type="NCBI Taxonomy" id="42197"/>
    <lineage>
        <taxon>Bacteria</taxon>
        <taxon>Bacillati</taxon>
        <taxon>Actinomycetota</taxon>
        <taxon>Actinomycetes</taxon>
        <taxon>Pseudonocardiales</taxon>
        <taxon>Pseudonocardiaceae</taxon>
        <taxon>Actinosynnema</taxon>
    </lineage>
</organism>
<keyword evidence="1" id="KW-0812">Transmembrane</keyword>
<keyword evidence="1" id="KW-1133">Transmembrane helix</keyword>
<feature type="transmembrane region" description="Helical" evidence="1">
    <location>
        <begin position="223"/>
        <end position="243"/>
    </location>
</feature>
<dbReference type="RefSeq" id="WP_096494550.1">
    <property type="nucleotide sequence ID" value="NZ_CP023445.1"/>
</dbReference>
<dbReference type="KEGG" id="apre:CNX65_17935"/>
<keyword evidence="3" id="KW-1185">Reference proteome</keyword>
<proteinExistence type="predicted"/>
<dbReference type="AlphaFoldDB" id="A0A290Z7H5"/>
<accession>A0A290Z7H5</accession>
<sequence length="349" mass="36397">MSADPGAASDAALAAEAATRPTADAQRDASQWTLALVPAFPIVLLVLKLWHLSGKDLNTMLLLVQNVHPVELATSLVFSLLEVPPAIVLVAHALGLISLVSGGRPTRSRLEIAAERVPGPVVALAGLWALLVWQVRFLPLALMLLCAIAGLRARLRGRADLVWPVCFLLPVAVGVTELALLTPAALDAAATGDFPLVACLLVPPLLAPLLTGPLPPRSGPATAHALALAGALGTPFLLLALFLRAPVLPSVALLLEPEARGRTAVVLGNVVTVDDTATTVLDARGDVQFIRNDHVESKVLCPGEQRIPSSPVTVHGWLVEHPALDWLLPAKVPQGATDPLCDGRLPSAG</sequence>
<feature type="transmembrane region" description="Helical" evidence="1">
    <location>
        <begin position="162"/>
        <end position="182"/>
    </location>
</feature>
<reference evidence="2" key="1">
    <citation type="submission" date="2017-09" db="EMBL/GenBank/DDBJ databases">
        <title>Complete Genome Sequence of ansamitocin-producing Bacterium Actinosynnema pretiosum X47.</title>
        <authorList>
            <person name="Cao G."/>
            <person name="Zong G."/>
            <person name="Zhong C."/>
            <person name="Fu J."/>
        </authorList>
    </citation>
    <scope>NUCLEOTIDE SEQUENCE [LARGE SCALE GENOMIC DNA]</scope>
    <source>
        <strain evidence="2">X47</strain>
    </source>
</reference>
<dbReference type="Proteomes" id="UP000218505">
    <property type="component" value="Chromosome"/>
</dbReference>
<feature type="transmembrane region" description="Helical" evidence="1">
    <location>
        <begin position="32"/>
        <end position="52"/>
    </location>
</feature>
<evidence type="ECO:0000313" key="2">
    <source>
        <dbReference type="EMBL" id="ATE54932.1"/>
    </source>
</evidence>
<keyword evidence="1" id="KW-0472">Membrane</keyword>
<name>A0A290Z7H5_9PSEU</name>
<evidence type="ECO:0000313" key="3">
    <source>
        <dbReference type="Proteomes" id="UP000218505"/>
    </source>
</evidence>